<dbReference type="InterPro" id="IPR053980">
    <property type="entry name" value="ISP_coupler"/>
</dbReference>
<dbReference type="PANTHER" id="PTHR33841:SF1">
    <property type="entry name" value="DNA METHYLTRANSFERASE A"/>
    <property type="match status" value="1"/>
</dbReference>
<dbReference type="Gene3D" id="3.40.50.150">
    <property type="entry name" value="Vaccinia Virus protein VP39"/>
    <property type="match status" value="1"/>
</dbReference>
<dbReference type="InterPro" id="IPR041635">
    <property type="entry name" value="Type_ISP_LLaBIII_C"/>
</dbReference>
<dbReference type="Pfam" id="PF02384">
    <property type="entry name" value="N6_Mtase"/>
    <property type="match status" value="1"/>
</dbReference>
<comment type="similarity">
    <text evidence="1">Belongs to the N(4)/N(6)-methyltransferase family.</text>
</comment>
<dbReference type="Proteomes" id="UP000253961">
    <property type="component" value="Unassembled WGS sequence"/>
</dbReference>
<evidence type="ECO:0000313" key="11">
    <source>
        <dbReference type="Proteomes" id="UP000253961"/>
    </source>
</evidence>
<keyword evidence="3 10" id="KW-0489">Methyltransferase</keyword>
<evidence type="ECO:0000256" key="5">
    <source>
        <dbReference type="ARBA" id="ARBA00022747"/>
    </source>
</evidence>
<dbReference type="GO" id="GO:0032259">
    <property type="term" value="P:methylation"/>
    <property type="evidence" value="ECO:0007669"/>
    <property type="project" value="UniProtKB-KW"/>
</dbReference>
<evidence type="ECO:0000259" key="8">
    <source>
        <dbReference type="Pfam" id="PF18135"/>
    </source>
</evidence>
<feature type="domain" description="Type ISP restriction-modification enzyme coupler" evidence="9">
    <location>
        <begin position="161"/>
        <end position="277"/>
    </location>
</feature>
<dbReference type="EC" id="2.1.1.72" evidence="2"/>
<keyword evidence="5" id="KW-0680">Restriction system</keyword>
<dbReference type="InterPro" id="IPR050953">
    <property type="entry name" value="N4_N6_ade-DNA_methylase"/>
</dbReference>
<evidence type="ECO:0000256" key="1">
    <source>
        <dbReference type="ARBA" id="ARBA00006594"/>
    </source>
</evidence>
<evidence type="ECO:0000256" key="4">
    <source>
        <dbReference type="ARBA" id="ARBA00022679"/>
    </source>
</evidence>
<feature type="domain" description="Type ISP restriction-modification enzyme LLaBIII C-terminal specificity" evidence="8">
    <location>
        <begin position="649"/>
        <end position="971"/>
    </location>
</feature>
<dbReference type="GO" id="GO:0008170">
    <property type="term" value="F:N-methyltransferase activity"/>
    <property type="evidence" value="ECO:0007669"/>
    <property type="project" value="InterPro"/>
</dbReference>
<keyword evidence="4 10" id="KW-0808">Transferase</keyword>
<dbReference type="Pfam" id="PF22240">
    <property type="entry name" value="ISP_coupler"/>
    <property type="match status" value="1"/>
</dbReference>
<protein>
    <recommendedName>
        <fullName evidence="2">site-specific DNA-methyltransferase (adenine-specific)</fullName>
        <ecNumber evidence="2">2.1.1.72</ecNumber>
    </recommendedName>
</protein>
<name>A0A369PX08_9SPHI</name>
<evidence type="ECO:0000256" key="6">
    <source>
        <dbReference type="ARBA" id="ARBA00047942"/>
    </source>
</evidence>
<dbReference type="RefSeq" id="WP_056095192.1">
    <property type="nucleotide sequence ID" value="NZ_QPKV01000012.1"/>
</dbReference>
<dbReference type="AlphaFoldDB" id="A0A369PX08"/>
<feature type="domain" description="DNA methylase adenine-specific" evidence="7">
    <location>
        <begin position="284"/>
        <end position="621"/>
    </location>
</feature>
<comment type="catalytic activity">
    <reaction evidence="6">
        <text>a 2'-deoxyadenosine in DNA + S-adenosyl-L-methionine = an N(6)-methyl-2'-deoxyadenosine in DNA + S-adenosyl-L-homocysteine + H(+)</text>
        <dbReference type="Rhea" id="RHEA:15197"/>
        <dbReference type="Rhea" id="RHEA-COMP:12418"/>
        <dbReference type="Rhea" id="RHEA-COMP:12419"/>
        <dbReference type="ChEBI" id="CHEBI:15378"/>
        <dbReference type="ChEBI" id="CHEBI:57856"/>
        <dbReference type="ChEBI" id="CHEBI:59789"/>
        <dbReference type="ChEBI" id="CHEBI:90615"/>
        <dbReference type="ChEBI" id="CHEBI:90616"/>
        <dbReference type="EC" id="2.1.1.72"/>
    </reaction>
</comment>
<evidence type="ECO:0000256" key="2">
    <source>
        <dbReference type="ARBA" id="ARBA00011900"/>
    </source>
</evidence>
<evidence type="ECO:0000259" key="9">
    <source>
        <dbReference type="Pfam" id="PF22240"/>
    </source>
</evidence>
<dbReference type="PROSITE" id="PS00092">
    <property type="entry name" value="N6_MTASE"/>
    <property type="match status" value="1"/>
</dbReference>
<comment type="caution">
    <text evidence="10">The sequence shown here is derived from an EMBL/GenBank/DDBJ whole genome shotgun (WGS) entry which is preliminary data.</text>
</comment>
<dbReference type="InterPro" id="IPR003356">
    <property type="entry name" value="DNA_methylase_A-5"/>
</dbReference>
<gene>
    <name evidence="10" type="ORF">DU508_20620</name>
</gene>
<evidence type="ECO:0000313" key="10">
    <source>
        <dbReference type="EMBL" id="RDC54628.1"/>
    </source>
</evidence>
<keyword evidence="11" id="KW-1185">Reference proteome</keyword>
<dbReference type="PRINTS" id="PR00507">
    <property type="entry name" value="N12N6MTFRASE"/>
</dbReference>
<reference evidence="10 11" key="1">
    <citation type="submission" date="2018-07" db="EMBL/GenBank/DDBJ databases">
        <title>Pedobacter sp. nov., isolated from soil.</title>
        <authorList>
            <person name="Zhou L.Y."/>
            <person name="Du Z.J."/>
        </authorList>
    </citation>
    <scope>NUCLEOTIDE SEQUENCE [LARGE SCALE GENOMIC DNA]</scope>
    <source>
        <strain evidence="10 11">JDX94</strain>
    </source>
</reference>
<dbReference type="SUPFAM" id="SSF53335">
    <property type="entry name" value="S-adenosyl-L-methionine-dependent methyltransferases"/>
    <property type="match status" value="1"/>
</dbReference>
<proteinExistence type="inferred from homology"/>
<sequence length="992" mass="115499">MSLFAIHNYQKEVEDIIHFGGTKKETAIRSAFHNLLNEYAQGKGLKVVTEVSIQANNSNKKVTPDGTLKDSLRQDWGYWESKDESDDINEEVQKKFSKGYPTQNILFEDSKTAILFHNGLETSRVSMKDANALHNLLTDFINYERPEVKHFRQAIELFKLDIPKVTATIREIIEKAEKSNKEFKKYSKKFLKICHDSINPNVTSDDVREMIIQHILTEDVFNTIFDENQFHRENNIARELEKVIHTFFIGTVRKTALSSVQHYYQAINAAAAGIADHHEKQKFLKVIYETFYKSYNPKAADRLGVVYTPNEIVNFMIKGSDFLLHQHFNKFLSDQGVEILDPATGTGTFITDIIDYIPKDKLEFKYKNELHANEVAILPYYISNLNIEFTYNQKMGKYEEFTNLCFVDTLDNLGFTFMGKQTNLFAPFSQENSLRIIKQNTRKISVIIGNPPYNANQVNENENNKNREYPEIDKRIKDTFIKYSKAQKTKVYDMYSRFYRWAFDRIQDKGIIAFVTNRSFIDSKTFDGFRKVIQTEFDQAYIIDTISDVRANPKIAGTTHNVFGIQTGVAVMFLIKKQNRVKGAQCSIFYTALDDNWKKEQKLQWFTENSISSASFTHIHPDKNSNWLNNTDNDFDKLLPMYIKGGSKSIFNLASNGISTNRDEWVYDFNEKNLKSKIKYFIKIYNNCVNAGNFEKYAKEIKWSRDLKNKLTRKIFAVEKSVSFVKCNYRPYTKKILALNSVLNDVISHNQNFFSSNNNIAICINGNGSDFRFLIVDTYPDLHYTGDTKCFPLYRYDEKGRIDNISDWALTKFITHYKLKSISKEEIFEYIYGILHFPIYLSKYELNLQRDFPKIPLYEDFYKWQSWGKTLISIQLNYENAKLYPLAEVQTGNKTNPRTKLKADKISGIITIDENTELRGIPNSAWEYKIGNRSALEWVLDQYKTKSPKDESLTAKFNLYEFSSYKTEVITLLKKVCSTSVDTMDIIFKMSI</sequence>
<dbReference type="GO" id="GO:0009007">
    <property type="term" value="F:site-specific DNA-methyltransferase (adenine-specific) activity"/>
    <property type="evidence" value="ECO:0007669"/>
    <property type="project" value="UniProtKB-EC"/>
</dbReference>
<dbReference type="InterPro" id="IPR002052">
    <property type="entry name" value="DNA_methylase_N6_adenine_CS"/>
</dbReference>
<dbReference type="EMBL" id="QPKV01000012">
    <property type="protein sequence ID" value="RDC54628.1"/>
    <property type="molecule type" value="Genomic_DNA"/>
</dbReference>
<dbReference type="GO" id="GO:0003677">
    <property type="term" value="F:DNA binding"/>
    <property type="evidence" value="ECO:0007669"/>
    <property type="project" value="InterPro"/>
</dbReference>
<dbReference type="PANTHER" id="PTHR33841">
    <property type="entry name" value="DNA METHYLTRANSFERASE YEEA-RELATED"/>
    <property type="match status" value="1"/>
</dbReference>
<evidence type="ECO:0000256" key="3">
    <source>
        <dbReference type="ARBA" id="ARBA00022603"/>
    </source>
</evidence>
<dbReference type="GO" id="GO:0009307">
    <property type="term" value="P:DNA restriction-modification system"/>
    <property type="evidence" value="ECO:0007669"/>
    <property type="project" value="UniProtKB-KW"/>
</dbReference>
<dbReference type="OrthoDB" id="9759819at2"/>
<dbReference type="InterPro" id="IPR029063">
    <property type="entry name" value="SAM-dependent_MTases_sf"/>
</dbReference>
<evidence type="ECO:0000259" key="7">
    <source>
        <dbReference type="Pfam" id="PF02384"/>
    </source>
</evidence>
<dbReference type="Pfam" id="PF18135">
    <property type="entry name" value="Type_ISP_C"/>
    <property type="match status" value="1"/>
</dbReference>
<organism evidence="10 11">
    <name type="scientific">Pedobacter chinensis</name>
    <dbReference type="NCBI Taxonomy" id="2282421"/>
    <lineage>
        <taxon>Bacteria</taxon>
        <taxon>Pseudomonadati</taxon>
        <taxon>Bacteroidota</taxon>
        <taxon>Sphingobacteriia</taxon>
        <taxon>Sphingobacteriales</taxon>
        <taxon>Sphingobacteriaceae</taxon>
        <taxon>Pedobacter</taxon>
    </lineage>
</organism>
<accession>A0A369PX08</accession>